<evidence type="ECO:0000313" key="4">
    <source>
        <dbReference type="EMBL" id="MWV26974.1"/>
    </source>
</evidence>
<dbReference type="SUPFAM" id="SSF51735">
    <property type="entry name" value="NAD(P)-binding Rossmann-fold domains"/>
    <property type="match status" value="1"/>
</dbReference>
<comment type="caution">
    <text evidence="4">The sequence shown here is derived from an EMBL/GenBank/DDBJ whole genome shotgun (WGS) entry which is preliminary data.</text>
</comment>
<gene>
    <name evidence="4" type="ORF">GRF63_03550</name>
</gene>
<comment type="similarity">
    <text evidence="2">Belongs to the NAD(P)-dependent epimerase/dehydratase family.</text>
</comment>
<dbReference type="Gene3D" id="3.90.25.10">
    <property type="entry name" value="UDP-galactose 4-epimerase, domain 1"/>
    <property type="match status" value="1"/>
</dbReference>
<dbReference type="EMBL" id="WUBR01000001">
    <property type="protein sequence ID" value="MWV26974.1"/>
    <property type="molecule type" value="Genomic_DNA"/>
</dbReference>
<comment type="pathway">
    <text evidence="1">Bacterial outer membrane biogenesis; LPS O-antigen biosynthesis.</text>
</comment>
<dbReference type="InterPro" id="IPR001509">
    <property type="entry name" value="Epimerase_deHydtase"/>
</dbReference>
<dbReference type="Gene3D" id="3.40.50.720">
    <property type="entry name" value="NAD(P)-binding Rossmann-like Domain"/>
    <property type="match status" value="1"/>
</dbReference>
<proteinExistence type="inferred from homology"/>
<dbReference type="InterPro" id="IPR036291">
    <property type="entry name" value="NAD(P)-bd_dom_sf"/>
</dbReference>
<dbReference type="CDD" id="cd08946">
    <property type="entry name" value="SDR_e"/>
    <property type="match status" value="1"/>
</dbReference>
<evidence type="ECO:0000256" key="1">
    <source>
        <dbReference type="ARBA" id="ARBA00005125"/>
    </source>
</evidence>
<reference evidence="4 5" key="2">
    <citation type="submission" date="2020-02" db="EMBL/GenBank/DDBJ databases">
        <title>Erythrobacter dongmakensis sp. nov., isolated from a tidal mudflat.</title>
        <authorList>
            <person name="Kim I.S."/>
        </authorList>
    </citation>
    <scope>NUCLEOTIDE SEQUENCE [LARGE SCALE GENOMIC DNA]</scope>
    <source>
        <strain evidence="4 5">GH3-10</strain>
    </source>
</reference>
<accession>A0A844XBF9</accession>
<dbReference type="AlphaFoldDB" id="A0A844XBF9"/>
<dbReference type="Pfam" id="PF01370">
    <property type="entry name" value="Epimerase"/>
    <property type="match status" value="1"/>
</dbReference>
<sequence>MKVLITGCCGFIGRYLIDLVSQQGYAPFGLDLNPAAPTGITSDHYFCTSGTAELCAIVEKVQPDLCVHAAGQASVPGSFENPEKDFTGGPALTFAILDALRQFAPKCRLIFLSSASVYGQPGQLPISEAQPLAPMSPYGFHKWQSEILLREFHEIFGLNTACVRIFSAYGIGLRRQVLWDICRRIISEGELILRGTGQESRDFINVHDVASGILTVAQNAPARGEAYNLSSGIETTISELANIAVSALDESVVPAFDGTVSVGDPLNWRADVSAIQALGFKHETNLQDGVAAYALWCKEQIRADHGGGDR</sequence>
<name>A0A844XBF9_9SPHN</name>
<evidence type="ECO:0000313" key="5">
    <source>
        <dbReference type="Proteomes" id="UP000461409"/>
    </source>
</evidence>
<dbReference type="Proteomes" id="UP000461409">
    <property type="component" value="Unassembled WGS sequence"/>
</dbReference>
<keyword evidence="5" id="KW-1185">Reference proteome</keyword>
<dbReference type="RefSeq" id="WP_160484593.1">
    <property type="nucleotide sequence ID" value="NZ_WUBR01000001.1"/>
</dbReference>
<feature type="domain" description="NAD-dependent epimerase/dehydratase" evidence="3">
    <location>
        <begin position="3"/>
        <end position="229"/>
    </location>
</feature>
<protein>
    <submittedName>
        <fullName evidence="4">NAD-dependent epimerase/dehydratase family protein</fullName>
    </submittedName>
</protein>
<organism evidence="4 5">
    <name type="scientific">Aurantiacibacter rhizosphaerae</name>
    <dbReference type="NCBI Taxonomy" id="2691582"/>
    <lineage>
        <taxon>Bacteria</taxon>
        <taxon>Pseudomonadati</taxon>
        <taxon>Pseudomonadota</taxon>
        <taxon>Alphaproteobacteria</taxon>
        <taxon>Sphingomonadales</taxon>
        <taxon>Erythrobacteraceae</taxon>
        <taxon>Aurantiacibacter</taxon>
    </lineage>
</organism>
<dbReference type="PANTHER" id="PTHR43000">
    <property type="entry name" value="DTDP-D-GLUCOSE 4,6-DEHYDRATASE-RELATED"/>
    <property type="match status" value="1"/>
</dbReference>
<evidence type="ECO:0000256" key="2">
    <source>
        <dbReference type="ARBA" id="ARBA00007637"/>
    </source>
</evidence>
<evidence type="ECO:0000259" key="3">
    <source>
        <dbReference type="Pfam" id="PF01370"/>
    </source>
</evidence>
<reference evidence="4 5" key="1">
    <citation type="submission" date="2019-12" db="EMBL/GenBank/DDBJ databases">
        <authorList>
            <person name="Lee S.D."/>
        </authorList>
    </citation>
    <scope>NUCLEOTIDE SEQUENCE [LARGE SCALE GENOMIC DNA]</scope>
    <source>
        <strain evidence="4 5">GH3-10</strain>
    </source>
</reference>